<name>A0A8J5CKB9_CHIOP</name>
<accession>A0A8J5CKB9</accession>
<proteinExistence type="predicted"/>
<keyword evidence="2" id="KW-1185">Reference proteome</keyword>
<organism evidence="1 2">
    <name type="scientific">Chionoecetes opilio</name>
    <name type="common">Atlantic snow crab</name>
    <name type="synonym">Cancer opilio</name>
    <dbReference type="NCBI Taxonomy" id="41210"/>
    <lineage>
        <taxon>Eukaryota</taxon>
        <taxon>Metazoa</taxon>
        <taxon>Ecdysozoa</taxon>
        <taxon>Arthropoda</taxon>
        <taxon>Crustacea</taxon>
        <taxon>Multicrustacea</taxon>
        <taxon>Malacostraca</taxon>
        <taxon>Eumalacostraca</taxon>
        <taxon>Eucarida</taxon>
        <taxon>Decapoda</taxon>
        <taxon>Pleocyemata</taxon>
        <taxon>Brachyura</taxon>
        <taxon>Eubrachyura</taxon>
        <taxon>Majoidea</taxon>
        <taxon>Majidae</taxon>
        <taxon>Chionoecetes</taxon>
    </lineage>
</organism>
<protein>
    <submittedName>
        <fullName evidence="1">Uncharacterized protein</fullName>
    </submittedName>
</protein>
<dbReference type="EMBL" id="JACEEZ010023883">
    <property type="protein sequence ID" value="KAG0710807.1"/>
    <property type="molecule type" value="Genomic_DNA"/>
</dbReference>
<gene>
    <name evidence="1" type="ORF">GWK47_002426</name>
</gene>
<comment type="caution">
    <text evidence="1">The sequence shown here is derived from an EMBL/GenBank/DDBJ whole genome shotgun (WGS) entry which is preliminary data.</text>
</comment>
<dbReference type="Proteomes" id="UP000770661">
    <property type="component" value="Unassembled WGS sequence"/>
</dbReference>
<dbReference type="AlphaFoldDB" id="A0A8J5CKB9"/>
<evidence type="ECO:0000313" key="1">
    <source>
        <dbReference type="EMBL" id="KAG0710807.1"/>
    </source>
</evidence>
<evidence type="ECO:0000313" key="2">
    <source>
        <dbReference type="Proteomes" id="UP000770661"/>
    </source>
</evidence>
<sequence length="126" mass="14476">MEERILCTSYQQLQCWFTSVPNRNRERDWRPPTSWSSGAAYFPSLERVALPEPGELGSAALWVSGKTPCVFPSNRKTTKSNTAKNQQKMSAAAMFFICHRVYTGYSPAWYWVHRPTNRRKTDAPSL</sequence>
<reference evidence="1" key="1">
    <citation type="submission" date="2020-07" db="EMBL/GenBank/DDBJ databases">
        <title>The High-quality genome of the commercially important snow crab, Chionoecetes opilio.</title>
        <authorList>
            <person name="Jeong J.-H."/>
            <person name="Ryu S."/>
        </authorList>
    </citation>
    <scope>NUCLEOTIDE SEQUENCE</scope>
    <source>
        <strain evidence="1">MADBK_172401_WGS</strain>
        <tissue evidence="1">Digestive gland</tissue>
    </source>
</reference>